<feature type="transmembrane region" description="Helical" evidence="2">
    <location>
        <begin position="230"/>
        <end position="254"/>
    </location>
</feature>
<gene>
    <name evidence="3" type="ORF">GIW81_02320</name>
</gene>
<reference evidence="3 4" key="1">
    <citation type="submission" date="2019-11" db="EMBL/GenBank/DDBJ databases">
        <title>Identification of a novel strain.</title>
        <authorList>
            <person name="Xu Q."/>
            <person name="Wang G."/>
        </authorList>
    </citation>
    <scope>NUCLEOTIDE SEQUENCE [LARGE SCALE GENOMIC DNA]</scope>
    <source>
        <strain evidence="4">xq</strain>
    </source>
</reference>
<dbReference type="PIRSF" id="PIRSF009141">
    <property type="entry name" value="UCP009141"/>
    <property type="match status" value="1"/>
</dbReference>
<proteinExistence type="predicted"/>
<name>A0A6I3KG68_9HYPH</name>
<keyword evidence="2" id="KW-0812">Transmembrane</keyword>
<feature type="transmembrane region" description="Helical" evidence="2">
    <location>
        <begin position="79"/>
        <end position="100"/>
    </location>
</feature>
<feature type="transmembrane region" description="Helical" evidence="2">
    <location>
        <begin position="106"/>
        <end position="131"/>
    </location>
</feature>
<evidence type="ECO:0000313" key="3">
    <source>
        <dbReference type="EMBL" id="MTD93166.1"/>
    </source>
</evidence>
<evidence type="ECO:0000256" key="2">
    <source>
        <dbReference type="SAM" id="Phobius"/>
    </source>
</evidence>
<feature type="transmembrane region" description="Helical" evidence="2">
    <location>
        <begin position="193"/>
        <end position="210"/>
    </location>
</feature>
<evidence type="ECO:0000256" key="1">
    <source>
        <dbReference type="SAM" id="MobiDB-lite"/>
    </source>
</evidence>
<dbReference type="Proteomes" id="UP000440694">
    <property type="component" value="Unassembled WGS sequence"/>
</dbReference>
<organism evidence="3 4">
    <name type="scientific">Hyphomicrobium album</name>
    <dbReference type="NCBI Taxonomy" id="2665159"/>
    <lineage>
        <taxon>Bacteria</taxon>
        <taxon>Pseudomonadati</taxon>
        <taxon>Pseudomonadota</taxon>
        <taxon>Alphaproteobacteria</taxon>
        <taxon>Hyphomicrobiales</taxon>
        <taxon>Hyphomicrobiaceae</taxon>
        <taxon>Hyphomicrobium</taxon>
    </lineage>
</organism>
<dbReference type="EMBL" id="WMBQ01000001">
    <property type="protein sequence ID" value="MTD93166.1"/>
    <property type="molecule type" value="Genomic_DNA"/>
</dbReference>
<dbReference type="Pfam" id="PF05675">
    <property type="entry name" value="DUF817"/>
    <property type="match status" value="1"/>
</dbReference>
<keyword evidence="2" id="KW-1133">Transmembrane helix</keyword>
<sequence length="282" mass="31952">MSRRPATAAIYEFLRFGMKQAWACLFGALMLSLLLGTYFFYPHDAALARYDFLFLAALFLQVSLLGFGLETIEEAKVIAAYHVVGTVMEIFKTSAGSWIYPEESFFRIAGVPLFSGFMYSCIGSYLCRAWTLFHFEFRAHPPIAWLAALSVAIYANFFAHHYLPDARSVLFIAAGVLFARTRVYFVNWQTYRWMPLLLGLLLVTAFIWIAENVGTFTRTWLYPNQRSVWSLVSAGKFGSWFLLLIISYTLVALIKRPVERATPAQSPDADADPLEAPRVVNA</sequence>
<protein>
    <submittedName>
        <fullName evidence="3">DUF817 family protein</fullName>
    </submittedName>
</protein>
<keyword evidence="2" id="KW-0472">Membrane</keyword>
<dbReference type="InterPro" id="IPR008535">
    <property type="entry name" value="DUF817"/>
</dbReference>
<feature type="transmembrane region" description="Helical" evidence="2">
    <location>
        <begin position="21"/>
        <end position="41"/>
    </location>
</feature>
<evidence type="ECO:0000313" key="4">
    <source>
        <dbReference type="Proteomes" id="UP000440694"/>
    </source>
</evidence>
<feature type="transmembrane region" description="Helical" evidence="2">
    <location>
        <begin position="143"/>
        <end position="163"/>
    </location>
</feature>
<accession>A0A6I3KG68</accession>
<keyword evidence="4" id="KW-1185">Reference proteome</keyword>
<feature type="transmembrane region" description="Helical" evidence="2">
    <location>
        <begin position="169"/>
        <end position="186"/>
    </location>
</feature>
<dbReference type="AlphaFoldDB" id="A0A6I3KG68"/>
<feature type="region of interest" description="Disordered" evidence="1">
    <location>
        <begin position="263"/>
        <end position="282"/>
    </location>
</feature>
<comment type="caution">
    <text evidence="3">The sequence shown here is derived from an EMBL/GenBank/DDBJ whole genome shotgun (WGS) entry which is preliminary data.</text>
</comment>
<feature type="transmembrane region" description="Helical" evidence="2">
    <location>
        <begin position="47"/>
        <end position="67"/>
    </location>
</feature>